<proteinExistence type="predicted"/>
<feature type="non-terminal residue" evidence="1">
    <location>
        <position position="110"/>
    </location>
</feature>
<dbReference type="Proteomes" id="UP000824998">
    <property type="component" value="Unassembled WGS sequence"/>
</dbReference>
<reference evidence="1" key="1">
    <citation type="journal article" date="2021" name="IMA Fungus">
        <title>Genomic characterization of three marine fungi, including Emericellopsis atlantica sp. nov. with signatures of a generalist lifestyle and marine biomass degradation.</title>
        <authorList>
            <person name="Hagestad O.C."/>
            <person name="Hou L."/>
            <person name="Andersen J.H."/>
            <person name="Hansen E.H."/>
            <person name="Altermark B."/>
            <person name="Li C."/>
            <person name="Kuhnert E."/>
            <person name="Cox R.J."/>
            <person name="Crous P.W."/>
            <person name="Spatafora J.W."/>
            <person name="Lail K."/>
            <person name="Amirebrahimi M."/>
            <person name="Lipzen A."/>
            <person name="Pangilinan J."/>
            <person name="Andreopoulos W."/>
            <person name="Hayes R.D."/>
            <person name="Ng V."/>
            <person name="Grigoriev I.V."/>
            <person name="Jackson S.A."/>
            <person name="Sutton T.D.S."/>
            <person name="Dobson A.D.W."/>
            <person name="Rama T."/>
        </authorList>
    </citation>
    <scope>NUCLEOTIDE SEQUENCE</scope>
    <source>
        <strain evidence="1">TRa018bII</strain>
    </source>
</reference>
<dbReference type="EMBL" id="MU251359">
    <property type="protein sequence ID" value="KAG9239339.1"/>
    <property type="molecule type" value="Genomic_DNA"/>
</dbReference>
<accession>A0A9P8C9Z3</accession>
<protein>
    <submittedName>
        <fullName evidence="1">Uncharacterized protein</fullName>
    </submittedName>
</protein>
<keyword evidence="2" id="KW-1185">Reference proteome</keyword>
<dbReference type="OrthoDB" id="8062037at2759"/>
<comment type="caution">
    <text evidence="1">The sequence shown here is derived from an EMBL/GenBank/DDBJ whole genome shotgun (WGS) entry which is preliminary data.</text>
</comment>
<sequence>MVYRGCGHLIRPCEVSRAPKCVKEIEMPEKCVVCKGGETVEDRLKELVAQREAQETALSAMKSLLPTIFGGGCRTTVTSVDARVGSTTKEAWWKEVDDLRSELEKARVEW</sequence>
<evidence type="ECO:0000313" key="2">
    <source>
        <dbReference type="Proteomes" id="UP000824998"/>
    </source>
</evidence>
<evidence type="ECO:0000313" key="1">
    <source>
        <dbReference type="EMBL" id="KAG9239339.1"/>
    </source>
</evidence>
<dbReference type="AlphaFoldDB" id="A0A9P8C9Z3"/>
<organism evidence="1 2">
    <name type="scientific">Amylocarpus encephaloides</name>
    <dbReference type="NCBI Taxonomy" id="45428"/>
    <lineage>
        <taxon>Eukaryota</taxon>
        <taxon>Fungi</taxon>
        <taxon>Dikarya</taxon>
        <taxon>Ascomycota</taxon>
        <taxon>Pezizomycotina</taxon>
        <taxon>Leotiomycetes</taxon>
        <taxon>Helotiales</taxon>
        <taxon>Helotiales incertae sedis</taxon>
        <taxon>Amylocarpus</taxon>
    </lineage>
</organism>
<gene>
    <name evidence="1" type="ORF">BJ875DRAFT_350527</name>
</gene>
<name>A0A9P8C9Z3_9HELO</name>